<evidence type="ECO:0000313" key="3">
    <source>
        <dbReference type="EMBL" id="PXV63726.1"/>
    </source>
</evidence>
<feature type="chain" id="PRO_5016373808" description="Pentapeptide MXKDX repeat protein" evidence="2">
    <location>
        <begin position="23"/>
        <end position="100"/>
    </location>
</feature>
<proteinExistence type="predicted"/>
<feature type="compositionally biased region" description="Basic and acidic residues" evidence="1">
    <location>
        <begin position="70"/>
        <end position="87"/>
    </location>
</feature>
<sequence>MTFQVRMFFASLLFAASSMALAHDPAEHAKEAAAAGKAADCSALDHSAMDPADPVARALMAKCGMQDGDGGAHEGHGSPDAQTKSEPDELSTSSSHHGEH</sequence>
<dbReference type="RefSeq" id="WP_110266865.1">
    <property type="nucleotide sequence ID" value="NZ_CAKZQT010000014.1"/>
</dbReference>
<gene>
    <name evidence="3" type="ORF">C8D93_11535</name>
</gene>
<feature type="compositionally biased region" description="Polar residues" evidence="1">
    <location>
        <begin position="88"/>
        <end position="100"/>
    </location>
</feature>
<evidence type="ECO:0008006" key="5">
    <source>
        <dbReference type="Google" id="ProtNLM"/>
    </source>
</evidence>
<evidence type="ECO:0000313" key="4">
    <source>
        <dbReference type="Proteomes" id="UP000248330"/>
    </source>
</evidence>
<dbReference type="EMBL" id="QICN01000015">
    <property type="protein sequence ID" value="PXV63726.1"/>
    <property type="molecule type" value="Genomic_DNA"/>
</dbReference>
<organism evidence="3 4">
    <name type="scientific">Sinimarinibacterium flocculans</name>
    <dbReference type="NCBI Taxonomy" id="985250"/>
    <lineage>
        <taxon>Bacteria</taxon>
        <taxon>Pseudomonadati</taxon>
        <taxon>Pseudomonadota</taxon>
        <taxon>Gammaproteobacteria</taxon>
        <taxon>Nevskiales</taxon>
        <taxon>Nevskiaceae</taxon>
        <taxon>Sinimarinibacterium</taxon>
    </lineage>
</organism>
<keyword evidence="2" id="KW-0732">Signal</keyword>
<dbReference type="AlphaFoldDB" id="A0A318E2L8"/>
<feature type="region of interest" description="Disordered" evidence="1">
    <location>
        <begin position="62"/>
        <end position="100"/>
    </location>
</feature>
<feature type="signal peptide" evidence="2">
    <location>
        <begin position="1"/>
        <end position="22"/>
    </location>
</feature>
<comment type="caution">
    <text evidence="3">The sequence shown here is derived from an EMBL/GenBank/DDBJ whole genome shotgun (WGS) entry which is preliminary data.</text>
</comment>
<name>A0A318E2L8_9GAMM</name>
<protein>
    <recommendedName>
        <fullName evidence="5">Pentapeptide MXKDX repeat protein</fullName>
    </recommendedName>
</protein>
<reference evidence="3 4" key="1">
    <citation type="submission" date="2018-04" db="EMBL/GenBank/DDBJ databases">
        <title>Genomic Encyclopedia of Type Strains, Phase IV (KMG-IV): sequencing the most valuable type-strain genomes for metagenomic binning, comparative biology and taxonomic classification.</title>
        <authorList>
            <person name="Goeker M."/>
        </authorList>
    </citation>
    <scope>NUCLEOTIDE SEQUENCE [LARGE SCALE GENOMIC DNA]</scope>
    <source>
        <strain evidence="3 4">DSM 104150</strain>
    </source>
</reference>
<evidence type="ECO:0000256" key="1">
    <source>
        <dbReference type="SAM" id="MobiDB-lite"/>
    </source>
</evidence>
<keyword evidence="4" id="KW-1185">Reference proteome</keyword>
<accession>A0A318E2L8</accession>
<evidence type="ECO:0000256" key="2">
    <source>
        <dbReference type="SAM" id="SignalP"/>
    </source>
</evidence>
<dbReference type="Proteomes" id="UP000248330">
    <property type="component" value="Unassembled WGS sequence"/>
</dbReference>